<reference evidence="8" key="1">
    <citation type="submission" date="2022-11" db="UniProtKB">
        <authorList>
            <consortium name="WormBaseParasite"/>
        </authorList>
    </citation>
    <scope>IDENTIFICATION</scope>
</reference>
<dbReference type="WBParaSite" id="Minc3s00080g03881">
    <property type="protein sequence ID" value="Minc3s00080g03881"/>
    <property type="gene ID" value="Minc3s00080g03881"/>
</dbReference>
<proteinExistence type="predicted"/>
<dbReference type="InterPro" id="IPR038224">
    <property type="entry name" value="SATB_ULD_sf"/>
</dbReference>
<sequence>MAPDMFPVRVLVETVRSQHCIGCAHDGNPLVDTFAVVGGQTMLSQLVETVLAALGLPQLIQDSKGEV</sequence>
<dbReference type="AlphaFoldDB" id="A0A914KQW4"/>
<dbReference type="InterPro" id="IPR039673">
    <property type="entry name" value="SATB1/SATB2"/>
</dbReference>
<evidence type="ECO:0000313" key="7">
    <source>
        <dbReference type="Proteomes" id="UP000887563"/>
    </source>
</evidence>
<keyword evidence="1" id="KW-0677">Repeat</keyword>
<dbReference type="GO" id="GO:0000978">
    <property type="term" value="F:RNA polymerase II cis-regulatory region sequence-specific DNA binding"/>
    <property type="evidence" value="ECO:0007669"/>
    <property type="project" value="TreeGrafter"/>
</dbReference>
<dbReference type="PANTHER" id="PTHR15116:SF16">
    <property type="entry name" value="DEFECTIVE PROVENTRICULUS, ISOFORM A"/>
    <property type="match status" value="1"/>
</dbReference>
<evidence type="ECO:0000256" key="2">
    <source>
        <dbReference type="ARBA" id="ARBA00022843"/>
    </source>
</evidence>
<keyword evidence="4" id="KW-0371">Homeobox</keyword>
<evidence type="ECO:0000256" key="3">
    <source>
        <dbReference type="ARBA" id="ARBA00023125"/>
    </source>
</evidence>
<dbReference type="PANTHER" id="PTHR15116">
    <property type="entry name" value="DNA-BINDING PROTEIN SATB FAMILY MEMBER"/>
    <property type="match status" value="1"/>
</dbReference>
<name>A0A914KQW4_MELIC</name>
<keyword evidence="5" id="KW-0539">Nucleus</keyword>
<dbReference type="GO" id="GO:0005634">
    <property type="term" value="C:nucleus"/>
    <property type="evidence" value="ECO:0007669"/>
    <property type="project" value="UniProtKB-ARBA"/>
</dbReference>
<dbReference type="InterPro" id="IPR032392">
    <property type="entry name" value="ULD"/>
</dbReference>
<dbReference type="GO" id="GO:0000981">
    <property type="term" value="F:DNA-binding transcription factor activity, RNA polymerase II-specific"/>
    <property type="evidence" value="ECO:0007669"/>
    <property type="project" value="TreeGrafter"/>
</dbReference>
<dbReference type="Proteomes" id="UP000887563">
    <property type="component" value="Unplaced"/>
</dbReference>
<dbReference type="GO" id="GO:0006338">
    <property type="term" value="P:chromatin remodeling"/>
    <property type="evidence" value="ECO:0007669"/>
    <property type="project" value="InterPro"/>
</dbReference>
<evidence type="ECO:0000256" key="5">
    <source>
        <dbReference type="ARBA" id="ARBA00023242"/>
    </source>
</evidence>
<protein>
    <submittedName>
        <fullName evidence="8">ULD domain-containing protein</fullName>
    </submittedName>
</protein>
<evidence type="ECO:0000256" key="1">
    <source>
        <dbReference type="ARBA" id="ARBA00022737"/>
    </source>
</evidence>
<dbReference type="Gene3D" id="3.10.20.710">
    <property type="entry name" value="SATB, ubiquitin-like oligomerisation domain"/>
    <property type="match status" value="1"/>
</dbReference>
<evidence type="ECO:0000313" key="8">
    <source>
        <dbReference type="WBParaSite" id="Minc3s00080g03881"/>
    </source>
</evidence>
<dbReference type="PROSITE" id="PS51982">
    <property type="entry name" value="CMP"/>
    <property type="match status" value="1"/>
</dbReference>
<feature type="domain" description="CMP" evidence="6">
    <location>
        <begin position="3"/>
        <end position="67"/>
    </location>
</feature>
<evidence type="ECO:0000259" key="6">
    <source>
        <dbReference type="PROSITE" id="PS51982"/>
    </source>
</evidence>
<accession>A0A914KQW4</accession>
<keyword evidence="3" id="KW-0238">DNA-binding</keyword>
<keyword evidence="2" id="KW-0832">Ubl conjugation</keyword>
<evidence type="ECO:0000256" key="4">
    <source>
        <dbReference type="ARBA" id="ARBA00023155"/>
    </source>
</evidence>
<organism evidence="7 8">
    <name type="scientific">Meloidogyne incognita</name>
    <name type="common">Southern root-knot nematode worm</name>
    <name type="synonym">Oxyuris incognita</name>
    <dbReference type="NCBI Taxonomy" id="6306"/>
    <lineage>
        <taxon>Eukaryota</taxon>
        <taxon>Metazoa</taxon>
        <taxon>Ecdysozoa</taxon>
        <taxon>Nematoda</taxon>
        <taxon>Chromadorea</taxon>
        <taxon>Rhabditida</taxon>
        <taxon>Tylenchina</taxon>
        <taxon>Tylenchomorpha</taxon>
        <taxon>Tylenchoidea</taxon>
        <taxon>Meloidogynidae</taxon>
        <taxon>Meloidogyninae</taxon>
        <taxon>Meloidogyne</taxon>
        <taxon>Meloidogyne incognita group</taxon>
    </lineage>
</organism>
<keyword evidence="7" id="KW-1185">Reference proteome</keyword>